<dbReference type="RefSeq" id="XP_009550935.1">
    <property type="nucleotide sequence ID" value="XM_009552640.1"/>
</dbReference>
<dbReference type="KEGG" id="hir:HETIRDRAFT_105442"/>
<dbReference type="InParanoid" id="W4JX26"/>
<feature type="region of interest" description="Disordered" evidence="1">
    <location>
        <begin position="52"/>
        <end position="80"/>
    </location>
</feature>
<sequence>MAKRRADDSGSCDDDEGEKEEEELVGRRVVNRITPYLDYDPTRLPSKQERRELRHQSCHVPVDPVSTPFYAPPDKGIAGHGMNPSNNFECDEYGWPFLLPTDELADASC</sequence>
<evidence type="ECO:0000313" key="3">
    <source>
        <dbReference type="Proteomes" id="UP000030671"/>
    </source>
</evidence>
<dbReference type="Proteomes" id="UP000030671">
    <property type="component" value="Unassembled WGS sequence"/>
</dbReference>
<proteinExistence type="predicted"/>
<reference evidence="2 3" key="1">
    <citation type="journal article" date="2012" name="New Phytol.">
        <title>Insight into trade-off between wood decay and parasitism from the genome of a fungal forest pathogen.</title>
        <authorList>
            <person name="Olson A."/>
            <person name="Aerts A."/>
            <person name="Asiegbu F."/>
            <person name="Belbahri L."/>
            <person name="Bouzid O."/>
            <person name="Broberg A."/>
            <person name="Canback B."/>
            <person name="Coutinho P.M."/>
            <person name="Cullen D."/>
            <person name="Dalman K."/>
            <person name="Deflorio G."/>
            <person name="van Diepen L.T."/>
            <person name="Dunand C."/>
            <person name="Duplessis S."/>
            <person name="Durling M."/>
            <person name="Gonthier P."/>
            <person name="Grimwood J."/>
            <person name="Fossdal C.G."/>
            <person name="Hansson D."/>
            <person name="Henrissat B."/>
            <person name="Hietala A."/>
            <person name="Himmelstrand K."/>
            <person name="Hoffmeister D."/>
            <person name="Hogberg N."/>
            <person name="James T.Y."/>
            <person name="Karlsson M."/>
            <person name="Kohler A."/>
            <person name="Kues U."/>
            <person name="Lee Y.H."/>
            <person name="Lin Y.C."/>
            <person name="Lind M."/>
            <person name="Lindquist E."/>
            <person name="Lombard V."/>
            <person name="Lucas S."/>
            <person name="Lunden K."/>
            <person name="Morin E."/>
            <person name="Murat C."/>
            <person name="Park J."/>
            <person name="Raffaello T."/>
            <person name="Rouze P."/>
            <person name="Salamov A."/>
            <person name="Schmutz J."/>
            <person name="Solheim H."/>
            <person name="Stahlberg J."/>
            <person name="Velez H."/>
            <person name="de Vries R.P."/>
            <person name="Wiebenga A."/>
            <person name="Woodward S."/>
            <person name="Yakovlev I."/>
            <person name="Garbelotto M."/>
            <person name="Martin F."/>
            <person name="Grigoriev I.V."/>
            <person name="Stenlid J."/>
        </authorList>
    </citation>
    <scope>NUCLEOTIDE SEQUENCE [LARGE SCALE GENOMIC DNA]</scope>
    <source>
        <strain evidence="2 3">TC 32-1</strain>
    </source>
</reference>
<dbReference type="HOGENOM" id="CLU_2184315_0_0_1"/>
<evidence type="ECO:0000313" key="2">
    <source>
        <dbReference type="EMBL" id="ETW77426.1"/>
    </source>
</evidence>
<dbReference type="AlphaFoldDB" id="W4JX26"/>
<evidence type="ECO:0000256" key="1">
    <source>
        <dbReference type="SAM" id="MobiDB-lite"/>
    </source>
</evidence>
<dbReference type="EMBL" id="KI925463">
    <property type="protein sequence ID" value="ETW77426.1"/>
    <property type="molecule type" value="Genomic_DNA"/>
</dbReference>
<gene>
    <name evidence="2" type="ORF">HETIRDRAFT_105442</name>
</gene>
<feature type="compositionally biased region" description="Acidic residues" evidence="1">
    <location>
        <begin position="10"/>
        <end position="23"/>
    </location>
</feature>
<name>W4JX26_HETIT</name>
<organism evidence="2 3">
    <name type="scientific">Heterobasidion irregulare (strain TC 32-1)</name>
    <dbReference type="NCBI Taxonomy" id="747525"/>
    <lineage>
        <taxon>Eukaryota</taxon>
        <taxon>Fungi</taxon>
        <taxon>Dikarya</taxon>
        <taxon>Basidiomycota</taxon>
        <taxon>Agaricomycotina</taxon>
        <taxon>Agaricomycetes</taxon>
        <taxon>Russulales</taxon>
        <taxon>Bondarzewiaceae</taxon>
        <taxon>Heterobasidion</taxon>
        <taxon>Heterobasidion annosum species complex</taxon>
    </lineage>
</organism>
<dbReference type="GeneID" id="20666063"/>
<feature type="region of interest" description="Disordered" evidence="1">
    <location>
        <begin position="1"/>
        <end position="25"/>
    </location>
</feature>
<keyword evidence="3" id="KW-1185">Reference proteome</keyword>
<accession>W4JX26</accession>
<protein>
    <submittedName>
        <fullName evidence="2">Uncharacterized protein</fullName>
    </submittedName>
</protein>